<gene>
    <name evidence="1" type="ORF">ANCCAN_10223</name>
</gene>
<proteinExistence type="predicted"/>
<protein>
    <submittedName>
        <fullName evidence="1">Uncharacterized protein</fullName>
    </submittedName>
</protein>
<evidence type="ECO:0000313" key="1">
    <source>
        <dbReference type="EMBL" id="RCN43751.1"/>
    </source>
</evidence>
<sequence>MKTFQIGTQNLLLILEGTVNEFTGNTPKKLSEVVRDKMWAKSPDSRSSMHQIMLWMHVYTGMELEIFNAGNLASATIRQKVDALVAKDIELQHLPNFKEPKTPLRKKKKKN</sequence>
<dbReference type="Proteomes" id="UP000252519">
    <property type="component" value="Unassembled WGS sequence"/>
</dbReference>
<dbReference type="AlphaFoldDB" id="A0A368GH93"/>
<keyword evidence="2" id="KW-1185">Reference proteome</keyword>
<reference evidence="1 2" key="1">
    <citation type="submission" date="2014-10" db="EMBL/GenBank/DDBJ databases">
        <title>Draft genome of the hookworm Ancylostoma caninum.</title>
        <authorList>
            <person name="Mitreva M."/>
        </authorList>
    </citation>
    <scope>NUCLEOTIDE SEQUENCE [LARGE SCALE GENOMIC DNA]</scope>
    <source>
        <strain evidence="1 2">Baltimore</strain>
    </source>
</reference>
<organism evidence="1 2">
    <name type="scientific">Ancylostoma caninum</name>
    <name type="common">Dog hookworm</name>
    <dbReference type="NCBI Taxonomy" id="29170"/>
    <lineage>
        <taxon>Eukaryota</taxon>
        <taxon>Metazoa</taxon>
        <taxon>Ecdysozoa</taxon>
        <taxon>Nematoda</taxon>
        <taxon>Chromadorea</taxon>
        <taxon>Rhabditida</taxon>
        <taxon>Rhabditina</taxon>
        <taxon>Rhabditomorpha</taxon>
        <taxon>Strongyloidea</taxon>
        <taxon>Ancylostomatidae</taxon>
        <taxon>Ancylostomatinae</taxon>
        <taxon>Ancylostoma</taxon>
    </lineage>
</organism>
<dbReference type="STRING" id="29170.A0A368GH93"/>
<name>A0A368GH93_ANCCA</name>
<evidence type="ECO:0000313" key="2">
    <source>
        <dbReference type="Proteomes" id="UP000252519"/>
    </source>
</evidence>
<dbReference type="EMBL" id="JOJR01000147">
    <property type="protein sequence ID" value="RCN43751.1"/>
    <property type="molecule type" value="Genomic_DNA"/>
</dbReference>
<accession>A0A368GH93</accession>
<comment type="caution">
    <text evidence="1">The sequence shown here is derived from an EMBL/GenBank/DDBJ whole genome shotgun (WGS) entry which is preliminary data.</text>
</comment>